<dbReference type="GO" id="GO:0004601">
    <property type="term" value="F:peroxidase activity"/>
    <property type="evidence" value="ECO:0007669"/>
    <property type="project" value="UniProtKB-KW"/>
</dbReference>
<evidence type="ECO:0000313" key="3">
    <source>
        <dbReference type="EMBL" id="MCQ4082445.1"/>
    </source>
</evidence>
<dbReference type="RefSeq" id="WP_255921355.1">
    <property type="nucleotide sequence ID" value="NZ_JANFNG010000013.1"/>
</dbReference>
<organism evidence="3 4">
    <name type="scientific">Streptomyces humicola</name>
    <dbReference type="NCBI Taxonomy" id="2953240"/>
    <lineage>
        <taxon>Bacteria</taxon>
        <taxon>Bacillati</taxon>
        <taxon>Actinomycetota</taxon>
        <taxon>Actinomycetes</taxon>
        <taxon>Kitasatosporales</taxon>
        <taxon>Streptomycetaceae</taxon>
        <taxon>Streptomyces</taxon>
    </lineage>
</organism>
<reference evidence="3" key="1">
    <citation type="submission" date="2022-06" db="EMBL/GenBank/DDBJ databases">
        <title>Draft genome sequence of Streptomyces sp. RB6PN25 isolated from peat swamp forest in Thailand.</title>
        <authorList>
            <person name="Duangmal K."/>
            <person name="Klaysubun C."/>
        </authorList>
    </citation>
    <scope>NUCLEOTIDE SEQUENCE</scope>
    <source>
        <strain evidence="3">RB6PN25</strain>
    </source>
</reference>
<dbReference type="Proteomes" id="UP001057702">
    <property type="component" value="Unassembled WGS sequence"/>
</dbReference>
<feature type="compositionally biased region" description="Basic and acidic residues" evidence="1">
    <location>
        <begin position="163"/>
        <end position="179"/>
    </location>
</feature>
<gene>
    <name evidence="3" type="ORF">NGB36_18005</name>
</gene>
<keyword evidence="3" id="KW-0575">Peroxidase</keyword>
<comment type="caution">
    <text evidence="3">The sequence shown here is derived from an EMBL/GenBank/DDBJ whole genome shotgun (WGS) entry which is preliminary data.</text>
</comment>
<evidence type="ECO:0000259" key="2">
    <source>
        <dbReference type="Pfam" id="PF20628"/>
    </source>
</evidence>
<evidence type="ECO:0000256" key="1">
    <source>
        <dbReference type="SAM" id="MobiDB-lite"/>
    </source>
</evidence>
<keyword evidence="3" id="KW-0560">Oxidoreductase</keyword>
<dbReference type="EMBL" id="JANFNG010000013">
    <property type="protein sequence ID" value="MCQ4082445.1"/>
    <property type="molecule type" value="Genomic_DNA"/>
</dbReference>
<dbReference type="InterPro" id="IPR048328">
    <property type="entry name" value="Dyp_perox_C"/>
</dbReference>
<keyword evidence="4" id="KW-1185">Reference proteome</keyword>
<protein>
    <submittedName>
        <fullName evidence="3">Dyp-type peroxidase</fullName>
    </submittedName>
</protein>
<proteinExistence type="predicted"/>
<dbReference type="InterPro" id="IPR011008">
    <property type="entry name" value="Dimeric_a/b-barrel"/>
</dbReference>
<feature type="domain" description="Dyp-type peroxidase C-terminal" evidence="2">
    <location>
        <begin position="67"/>
        <end position="127"/>
    </location>
</feature>
<dbReference type="SUPFAM" id="SSF54909">
    <property type="entry name" value="Dimeric alpha+beta barrel"/>
    <property type="match status" value="2"/>
</dbReference>
<evidence type="ECO:0000313" key="4">
    <source>
        <dbReference type="Proteomes" id="UP001057702"/>
    </source>
</evidence>
<accession>A0ABT1Q0Y3</accession>
<name>A0ABT1Q0Y3_9ACTN</name>
<dbReference type="Pfam" id="PF20628">
    <property type="entry name" value="Dyp_perox_C"/>
    <property type="match status" value="1"/>
</dbReference>
<feature type="region of interest" description="Disordered" evidence="1">
    <location>
        <begin position="151"/>
        <end position="185"/>
    </location>
</feature>
<sequence length="185" mass="18893">MAGPSLGPTPQPVLTPLTTAAVFLVVTVDAGGEPVARELLSDLPGLQRAVGFRAPNGALSCVAGIGSFGSAGRGEFGTYFIGYARTPAVTETMLERMFLGEPPAAHDRILDFSTAVTGMLFFVPAADFLEDLPDPPGADAAIAIAIAGTGTGTGRTAPGPHAPHPDDSLRIGDMKRSTADEQPPP</sequence>